<gene>
    <name evidence="3" type="primary">Aste57867_25062</name>
    <name evidence="2" type="ORF">As57867_024984</name>
    <name evidence="3" type="ORF">ASTE57867_25062</name>
</gene>
<dbReference type="PANTHER" id="PTHR31827">
    <property type="entry name" value="EMB|CAB89363.1"/>
    <property type="match status" value="1"/>
</dbReference>
<dbReference type="Proteomes" id="UP000332933">
    <property type="component" value="Unassembled WGS sequence"/>
</dbReference>
<evidence type="ECO:0000313" key="3">
    <source>
        <dbReference type="EMBL" id="VFU01693.1"/>
    </source>
</evidence>
<sequence>MQSPSPTSSTYMHASVAMESSTLRMHGTLPPLYCYLPPSTTSAANAKSPAMPTRGLWVTAPTATVGTLPSLSFLLNPVTPTYCVPNMTTATSPTVARATFSPLSVAASSSVDDEVDGFCLDDACHEPVKRRGYCKLHGSGRRCVVPGCSKGAQGSQYCIGHGGGKRCCVPDCKKSTQSRGLCKAHGGGVRCKFDGCNKSSQGGGFCRRHGGGKRCSVEGCPRGAQRGNTCAQHGGKTRCLVDDCVRADRGGGFCEVHRRDKVCREEHCNRLAKANYAGFCTQHHRERHWHAGVTSSPY</sequence>
<protein>
    <submittedName>
        <fullName evidence="3">Aste57867_25062 protein</fullName>
    </submittedName>
</protein>
<feature type="domain" description="WRKY19-like zinc finger" evidence="1">
    <location>
        <begin position="188"/>
        <end position="211"/>
    </location>
</feature>
<evidence type="ECO:0000313" key="2">
    <source>
        <dbReference type="EMBL" id="KAF0682839.1"/>
    </source>
</evidence>
<organism evidence="3 4">
    <name type="scientific">Aphanomyces stellatus</name>
    <dbReference type="NCBI Taxonomy" id="120398"/>
    <lineage>
        <taxon>Eukaryota</taxon>
        <taxon>Sar</taxon>
        <taxon>Stramenopiles</taxon>
        <taxon>Oomycota</taxon>
        <taxon>Saprolegniomycetes</taxon>
        <taxon>Saprolegniales</taxon>
        <taxon>Verrucalvaceae</taxon>
        <taxon>Aphanomyces</taxon>
    </lineage>
</organism>
<dbReference type="OrthoDB" id="77038at2759"/>
<reference evidence="3 4" key="1">
    <citation type="submission" date="2019-03" db="EMBL/GenBank/DDBJ databases">
        <authorList>
            <person name="Gaulin E."/>
            <person name="Dumas B."/>
        </authorList>
    </citation>
    <scope>NUCLEOTIDE SEQUENCE [LARGE SCALE GENOMIC DNA]</scope>
    <source>
        <strain evidence="3">CBS 568.67</strain>
    </source>
</reference>
<dbReference type="PANTHER" id="PTHR31827:SF1">
    <property type="entry name" value="EMB|CAB89363.1"/>
    <property type="match status" value="1"/>
</dbReference>
<dbReference type="EMBL" id="VJMH01007482">
    <property type="protein sequence ID" value="KAF0682839.1"/>
    <property type="molecule type" value="Genomic_DNA"/>
</dbReference>
<feature type="domain" description="WRKY19-like zinc finger" evidence="1">
    <location>
        <begin position="140"/>
        <end position="163"/>
    </location>
</feature>
<feature type="domain" description="WRKY19-like zinc finger" evidence="1">
    <location>
        <begin position="164"/>
        <end position="187"/>
    </location>
</feature>
<proteinExistence type="predicted"/>
<reference evidence="2" key="2">
    <citation type="submission" date="2019-06" db="EMBL/GenBank/DDBJ databases">
        <title>Genomics analysis of Aphanomyces spp. identifies a new class of oomycete effector associated with host adaptation.</title>
        <authorList>
            <person name="Gaulin E."/>
        </authorList>
    </citation>
    <scope>NUCLEOTIDE SEQUENCE</scope>
    <source>
        <strain evidence="2">CBS 578.67</strain>
    </source>
</reference>
<accession>A0A485LTH6</accession>
<dbReference type="AlphaFoldDB" id="A0A485LTH6"/>
<dbReference type="InterPro" id="IPR056866">
    <property type="entry name" value="Znf_WRKY19"/>
</dbReference>
<dbReference type="EMBL" id="CAADRA010007508">
    <property type="protein sequence ID" value="VFU01693.1"/>
    <property type="molecule type" value="Genomic_DNA"/>
</dbReference>
<name>A0A485LTH6_9STRA</name>
<evidence type="ECO:0000259" key="1">
    <source>
        <dbReference type="Pfam" id="PF24906"/>
    </source>
</evidence>
<keyword evidence="4" id="KW-1185">Reference proteome</keyword>
<evidence type="ECO:0000313" key="4">
    <source>
        <dbReference type="Proteomes" id="UP000332933"/>
    </source>
</evidence>
<feature type="domain" description="WRKY19-like zinc finger" evidence="1">
    <location>
        <begin position="212"/>
        <end position="235"/>
    </location>
</feature>
<dbReference type="Pfam" id="PF24906">
    <property type="entry name" value="Zf_WRKY19"/>
    <property type="match status" value="4"/>
</dbReference>